<gene>
    <name evidence="11" type="primary">LOC115210940</name>
</gene>
<accession>A0A7E6ESF4</accession>
<dbReference type="Gene3D" id="1.10.10.250">
    <property type="entry name" value="Ribosomal protein L11, C-terminal domain"/>
    <property type="match status" value="1"/>
</dbReference>
<dbReference type="GO" id="GO:0070180">
    <property type="term" value="F:large ribosomal subunit rRNA binding"/>
    <property type="evidence" value="ECO:0007669"/>
    <property type="project" value="TreeGrafter"/>
</dbReference>
<comment type="similarity">
    <text evidence="1 7">Belongs to the universal ribosomal protein uL11 family.</text>
</comment>
<dbReference type="InterPro" id="IPR036796">
    <property type="entry name" value="Ribosomal_uL11_N_sf"/>
</dbReference>
<evidence type="ECO:0000256" key="7">
    <source>
        <dbReference type="RuleBase" id="RU003978"/>
    </source>
</evidence>
<reference evidence="11" key="1">
    <citation type="submission" date="2025-08" db="UniProtKB">
        <authorList>
            <consortium name="RefSeq"/>
        </authorList>
    </citation>
    <scope>IDENTIFICATION</scope>
</reference>
<feature type="domain" description="Large ribosomal subunit protein uL11 C-terminal" evidence="8">
    <location>
        <begin position="105"/>
        <end position="174"/>
    </location>
</feature>
<dbReference type="CDD" id="cd00349">
    <property type="entry name" value="Ribosomal_L11"/>
    <property type="match status" value="1"/>
</dbReference>
<evidence type="ECO:0000313" key="11">
    <source>
        <dbReference type="RefSeq" id="XP_036357687.1"/>
    </source>
</evidence>
<organism evidence="10 11">
    <name type="scientific">Octopus sinensis</name>
    <name type="common">East Asian common octopus</name>
    <dbReference type="NCBI Taxonomy" id="2607531"/>
    <lineage>
        <taxon>Eukaryota</taxon>
        <taxon>Metazoa</taxon>
        <taxon>Spiralia</taxon>
        <taxon>Lophotrochozoa</taxon>
        <taxon>Mollusca</taxon>
        <taxon>Cephalopoda</taxon>
        <taxon>Coleoidea</taxon>
        <taxon>Octopodiformes</taxon>
        <taxon>Octopoda</taxon>
        <taxon>Incirrata</taxon>
        <taxon>Octopodidae</taxon>
        <taxon>Octopus</taxon>
    </lineage>
</organism>
<evidence type="ECO:0000313" key="10">
    <source>
        <dbReference type="Proteomes" id="UP000515154"/>
    </source>
</evidence>
<protein>
    <recommendedName>
        <fullName evidence="5">Large ribosomal subunit protein uL11m</fullName>
    </recommendedName>
    <alternativeName>
        <fullName evidence="6">39S ribosomal protein L11, mitochondrial</fullName>
    </alternativeName>
</protein>
<dbReference type="FunFam" id="1.10.10.250:FF:000003">
    <property type="entry name" value="Mitochondrial ribosomal protein L11"/>
    <property type="match status" value="1"/>
</dbReference>
<dbReference type="Proteomes" id="UP000515154">
    <property type="component" value="Linkage group LG4"/>
</dbReference>
<keyword evidence="2 7" id="KW-0689">Ribosomal protein</keyword>
<evidence type="ECO:0000259" key="9">
    <source>
        <dbReference type="Pfam" id="PF03946"/>
    </source>
</evidence>
<dbReference type="PANTHER" id="PTHR11661:SF1">
    <property type="entry name" value="LARGE RIBOSOMAL SUBUNIT PROTEIN UL11M"/>
    <property type="match status" value="1"/>
</dbReference>
<comment type="subunit">
    <text evidence="4">Component of the mitochondrial ribosome large subunit (39S) which comprises a 16S rRNA and about 50 distinct proteins.</text>
</comment>
<dbReference type="Pfam" id="PF00298">
    <property type="entry name" value="Ribosomal_L11"/>
    <property type="match status" value="1"/>
</dbReference>
<dbReference type="HAMAP" id="MF_00736">
    <property type="entry name" value="Ribosomal_uL11"/>
    <property type="match status" value="1"/>
</dbReference>
<evidence type="ECO:0000256" key="4">
    <source>
        <dbReference type="ARBA" id="ARBA00038782"/>
    </source>
</evidence>
<dbReference type="Pfam" id="PF03946">
    <property type="entry name" value="Ribosomal_L11_N"/>
    <property type="match status" value="1"/>
</dbReference>
<dbReference type="GO" id="GO:0006412">
    <property type="term" value="P:translation"/>
    <property type="evidence" value="ECO:0007669"/>
    <property type="project" value="InterPro"/>
</dbReference>
<dbReference type="GO" id="GO:0003735">
    <property type="term" value="F:structural constituent of ribosome"/>
    <property type="evidence" value="ECO:0007669"/>
    <property type="project" value="InterPro"/>
</dbReference>
<dbReference type="GO" id="GO:0005762">
    <property type="term" value="C:mitochondrial large ribosomal subunit"/>
    <property type="evidence" value="ECO:0007669"/>
    <property type="project" value="TreeGrafter"/>
</dbReference>
<feature type="domain" description="Large ribosomal subunit protein uL11 N-terminal" evidence="9">
    <location>
        <begin position="63"/>
        <end position="99"/>
    </location>
</feature>
<dbReference type="InterPro" id="IPR020784">
    <property type="entry name" value="Ribosomal_uL11_N"/>
</dbReference>
<sequence>MSSALILQPNYFKKSEIVRQSGLCLLIKGDNRHKRHSARWLLKLGENLGKLLAWLVNKLWIKLGVAIGTFCRDFNEKTAHFKPGIPMRTKITVNPDRSYQLDLLTPPTSYFLKQAAGIEKAAMVGGGEVSGKLTLKHIYEIAKIKSEDPAFLGQSLQNICKGLIGTCRSCGIKVVPSLDVEEYTEFLEERRAFVKAEEERLEELKQAKMLRI</sequence>
<dbReference type="SMART" id="SM00649">
    <property type="entry name" value="RL11"/>
    <property type="match status" value="1"/>
</dbReference>
<dbReference type="SUPFAM" id="SSF54747">
    <property type="entry name" value="Ribosomal L11/L12e N-terminal domain"/>
    <property type="match status" value="1"/>
</dbReference>
<evidence type="ECO:0000259" key="8">
    <source>
        <dbReference type="Pfam" id="PF00298"/>
    </source>
</evidence>
<evidence type="ECO:0000256" key="1">
    <source>
        <dbReference type="ARBA" id="ARBA00010537"/>
    </source>
</evidence>
<keyword evidence="3 7" id="KW-0687">Ribonucleoprotein</keyword>
<dbReference type="RefSeq" id="XP_036357687.1">
    <property type="nucleotide sequence ID" value="XM_036501794.1"/>
</dbReference>
<evidence type="ECO:0000256" key="3">
    <source>
        <dbReference type="ARBA" id="ARBA00023274"/>
    </source>
</evidence>
<evidence type="ECO:0000256" key="5">
    <source>
        <dbReference type="ARBA" id="ARBA00040104"/>
    </source>
</evidence>
<dbReference type="InterPro" id="IPR000911">
    <property type="entry name" value="Ribosomal_uL11"/>
</dbReference>
<proteinExistence type="inferred from homology"/>
<keyword evidence="10" id="KW-1185">Reference proteome</keyword>
<dbReference type="InterPro" id="IPR036769">
    <property type="entry name" value="Ribosomal_uL11_C_sf"/>
</dbReference>
<dbReference type="AlphaFoldDB" id="A0A7E6ESF4"/>
<name>A0A7E6ESF4_9MOLL</name>
<dbReference type="SUPFAM" id="SSF46906">
    <property type="entry name" value="Ribosomal protein L11, C-terminal domain"/>
    <property type="match status" value="1"/>
</dbReference>
<dbReference type="InterPro" id="IPR020783">
    <property type="entry name" value="Ribosomal_uL11_C"/>
</dbReference>
<evidence type="ECO:0000256" key="6">
    <source>
        <dbReference type="ARBA" id="ARBA00041455"/>
    </source>
</evidence>
<dbReference type="PANTHER" id="PTHR11661">
    <property type="entry name" value="60S RIBOSOMAL PROTEIN L12"/>
    <property type="match status" value="1"/>
</dbReference>
<dbReference type="Gene3D" id="3.30.1550.10">
    <property type="entry name" value="Ribosomal protein L11/L12, N-terminal domain"/>
    <property type="match status" value="1"/>
</dbReference>
<evidence type="ECO:0000256" key="2">
    <source>
        <dbReference type="ARBA" id="ARBA00022980"/>
    </source>
</evidence>